<comment type="caution">
    <text evidence="1">The sequence shown here is derived from an EMBL/GenBank/DDBJ whole genome shotgun (WGS) entry which is preliminary data.</text>
</comment>
<sequence length="541" mass="54575">MASIDELSNALINADKAGDVDAARALAAEIQRMRAQQPLSAESRALAADLSSMTQNPGEAIASQRAETNRAQYEQLPEWKKAIVAAGDTADLLANGVTFGFGNKAAAAGRALFTDKTYDQELLKMRERTQDSRDRAGSAGVASEVVGSVAAPVAAAGKGLTIAGRLGTAGMKGATGLAARSGLMGLEGAGYGSLTALGNDQDVSTGAGLGFVGGAAGNVIGEGISAGVSKIAGLFNKKPSVPNIDDLAALKDAAYKRADNAGVVYTPKAVAKVNTNIVNDLTDMGYDPALMPGAAVAVKRLQDLEGQNVTLTGLDTIRKIASNGFIPGNKANNAAVSKIVNSIDDMIDNAGADDILVGNGAGAAGALKEARSLASRVAKHSKVEQAVNRADLQASSTGSGGNVDNATRQKLRKILENPRGFSVDERAALETAVRGTTGQNALRLAGKLSPSGNGLMAALGVGGAMVNPAVGAASLGGMGAKAIADALTRKNVGTLQNIILAGGDASATKAAPNLVQRLSESKREAIARALMAIGAREAGTP</sequence>
<accession>A0ABS7ID31</accession>
<evidence type="ECO:0000313" key="1">
    <source>
        <dbReference type="EMBL" id="MBX5089344.1"/>
    </source>
</evidence>
<name>A0ABS7ID31_9HYPH</name>
<dbReference type="EMBL" id="JABDYF010000003">
    <property type="protein sequence ID" value="MBX5089344.1"/>
    <property type="molecule type" value="Genomic_DNA"/>
</dbReference>
<proteinExistence type="predicted"/>
<dbReference type="Proteomes" id="UP000770629">
    <property type="component" value="Unassembled WGS sequence"/>
</dbReference>
<evidence type="ECO:0000313" key="2">
    <source>
        <dbReference type="Proteomes" id="UP000770629"/>
    </source>
</evidence>
<dbReference type="RefSeq" id="WP_221119228.1">
    <property type="nucleotide sequence ID" value="NZ_JABDYF010000003.1"/>
</dbReference>
<reference evidence="1 2" key="1">
    <citation type="submission" date="2020-04" db="EMBL/GenBank/DDBJ databases">
        <title>Global-level population genomics: horizontal gene transfer, symbiosis and evolution in Rhizobia.</title>
        <authorList>
            <person name="Gai Y."/>
        </authorList>
    </citation>
    <scope>NUCLEOTIDE SEQUENCE [LARGE SCALE GENOMIC DNA]</scope>
    <source>
        <strain evidence="1 2">BLR33</strain>
    </source>
</reference>
<gene>
    <name evidence="1" type="ORF">HJB60_09190</name>
</gene>
<organism evidence="1 2">
    <name type="scientific">Rhizobium lentis</name>
    <dbReference type="NCBI Taxonomy" id="1138194"/>
    <lineage>
        <taxon>Bacteria</taxon>
        <taxon>Pseudomonadati</taxon>
        <taxon>Pseudomonadota</taxon>
        <taxon>Alphaproteobacteria</taxon>
        <taxon>Hyphomicrobiales</taxon>
        <taxon>Rhizobiaceae</taxon>
        <taxon>Rhizobium/Agrobacterium group</taxon>
        <taxon>Rhizobium</taxon>
    </lineage>
</organism>
<keyword evidence="2" id="KW-1185">Reference proteome</keyword>
<protein>
    <submittedName>
        <fullName evidence="1">Uncharacterized protein</fullName>
    </submittedName>
</protein>